<feature type="domain" description="Calpain catalytic" evidence="9">
    <location>
        <begin position="1"/>
        <end position="295"/>
    </location>
</feature>
<feature type="active site" evidence="7 8">
    <location>
        <position position="58"/>
    </location>
</feature>
<feature type="active site" evidence="7 8">
    <location>
        <position position="236"/>
    </location>
</feature>
<reference evidence="11" key="2">
    <citation type="submission" date="2025-08" db="UniProtKB">
        <authorList>
            <consortium name="Ensembl"/>
        </authorList>
    </citation>
    <scope>IDENTIFICATION</scope>
</reference>
<dbReference type="FunFam" id="3.90.70.10:FF:000001">
    <property type="entry name" value="Calpain-1 catalytic subunit"/>
    <property type="match status" value="1"/>
</dbReference>
<dbReference type="PANTHER" id="PTHR10183:SF434">
    <property type="entry name" value="CALPAIN-3"/>
    <property type="match status" value="1"/>
</dbReference>
<gene>
    <name evidence="11" type="primary">zgc:85932</name>
</gene>
<dbReference type="PRINTS" id="PR00704">
    <property type="entry name" value="CALPAIN"/>
</dbReference>
<dbReference type="GO" id="GO:0005737">
    <property type="term" value="C:cytoplasm"/>
    <property type="evidence" value="ECO:0007669"/>
    <property type="project" value="TreeGrafter"/>
</dbReference>
<dbReference type="AlphaFoldDB" id="A0A8C4TM66"/>
<keyword evidence="5 8" id="KW-0788">Thiol protease</keyword>
<dbReference type="RefSeq" id="XP_028680313.1">
    <property type="nucleotide sequence ID" value="XM_028824480.2"/>
</dbReference>
<dbReference type="CDD" id="cd00214">
    <property type="entry name" value="Calpain_III"/>
    <property type="match status" value="1"/>
</dbReference>
<dbReference type="PANTHER" id="PTHR10183">
    <property type="entry name" value="CALPAIN"/>
    <property type="match status" value="1"/>
</dbReference>
<evidence type="ECO:0000259" key="10">
    <source>
        <dbReference type="PROSITE" id="PS50222"/>
    </source>
</evidence>
<evidence type="ECO:0000256" key="8">
    <source>
        <dbReference type="PROSITE-ProRule" id="PRU00239"/>
    </source>
</evidence>
<dbReference type="InterPro" id="IPR036213">
    <property type="entry name" value="Calpain_III_sf"/>
</dbReference>
<dbReference type="Ensembl" id="ENSECRT00000034005.1">
    <property type="protein sequence ID" value="ENSECRP00000033278.1"/>
    <property type="gene ID" value="ENSECRG00000022527.1"/>
</dbReference>
<evidence type="ECO:0000313" key="11">
    <source>
        <dbReference type="Ensembl" id="ENSECRP00000033278.1"/>
    </source>
</evidence>
<dbReference type="Gene3D" id="2.60.120.380">
    <property type="match status" value="1"/>
</dbReference>
<evidence type="ECO:0000256" key="4">
    <source>
        <dbReference type="ARBA" id="ARBA00022801"/>
    </source>
</evidence>
<keyword evidence="4 8" id="KW-0378">Hydrolase</keyword>
<organism evidence="11 12">
    <name type="scientific">Erpetoichthys calabaricus</name>
    <name type="common">Rope fish</name>
    <name type="synonym">Calamoichthys calabaricus</name>
    <dbReference type="NCBI Taxonomy" id="27687"/>
    <lineage>
        <taxon>Eukaryota</taxon>
        <taxon>Metazoa</taxon>
        <taxon>Chordata</taxon>
        <taxon>Craniata</taxon>
        <taxon>Vertebrata</taxon>
        <taxon>Euteleostomi</taxon>
        <taxon>Actinopterygii</taxon>
        <taxon>Polypteriformes</taxon>
        <taxon>Polypteridae</taxon>
        <taxon>Erpetoichthys</taxon>
    </lineage>
</organism>
<dbReference type="Pfam" id="PF01067">
    <property type="entry name" value="Calpain_III"/>
    <property type="match status" value="1"/>
</dbReference>
<dbReference type="SMART" id="SM00230">
    <property type="entry name" value="CysPc"/>
    <property type="match status" value="1"/>
</dbReference>
<dbReference type="SMART" id="SM00720">
    <property type="entry name" value="calpain_III"/>
    <property type="match status" value="1"/>
</dbReference>
<reference evidence="11" key="3">
    <citation type="submission" date="2025-09" db="UniProtKB">
        <authorList>
            <consortium name="Ensembl"/>
        </authorList>
    </citation>
    <scope>IDENTIFICATION</scope>
</reference>
<feature type="active site" evidence="7 8">
    <location>
        <position position="212"/>
    </location>
</feature>
<dbReference type="GeneTree" id="ENSGT00940000165978"/>
<protein>
    <submittedName>
        <fullName evidence="11">Calpain-1 catalytic subunit-like</fullName>
    </submittedName>
</protein>
<dbReference type="GO" id="GO:0006508">
    <property type="term" value="P:proteolysis"/>
    <property type="evidence" value="ECO:0007669"/>
    <property type="project" value="UniProtKB-KW"/>
</dbReference>
<dbReference type="Proteomes" id="UP000694620">
    <property type="component" value="Chromosome 18"/>
</dbReference>
<dbReference type="Pfam" id="PF00648">
    <property type="entry name" value="Peptidase_C2"/>
    <property type="match status" value="1"/>
</dbReference>
<dbReference type="CDD" id="cd00044">
    <property type="entry name" value="CysPc"/>
    <property type="match status" value="1"/>
</dbReference>
<feature type="domain" description="EF-hand" evidence="10">
    <location>
        <begin position="563"/>
        <end position="598"/>
    </location>
</feature>
<keyword evidence="12" id="KW-1185">Reference proteome</keyword>
<dbReference type="PROSITE" id="PS50203">
    <property type="entry name" value="CALPAIN_CAT"/>
    <property type="match status" value="1"/>
</dbReference>
<dbReference type="InterPro" id="IPR018247">
    <property type="entry name" value="EF_Hand_1_Ca_BS"/>
</dbReference>
<evidence type="ECO:0000256" key="7">
    <source>
        <dbReference type="PIRSR" id="PIRSR622684-1"/>
    </source>
</evidence>
<dbReference type="InterPro" id="IPR001300">
    <property type="entry name" value="Peptidase_C2_calpain_cat"/>
</dbReference>
<evidence type="ECO:0000256" key="2">
    <source>
        <dbReference type="ARBA" id="ARBA00022670"/>
    </source>
</evidence>
<dbReference type="InterPro" id="IPR022683">
    <property type="entry name" value="Calpain_III"/>
</dbReference>
<evidence type="ECO:0000256" key="3">
    <source>
        <dbReference type="ARBA" id="ARBA00022723"/>
    </source>
</evidence>
<dbReference type="InterPro" id="IPR002048">
    <property type="entry name" value="EF_hand_dom"/>
</dbReference>
<dbReference type="InterPro" id="IPR011992">
    <property type="entry name" value="EF-hand-dom_pair"/>
</dbReference>
<dbReference type="InterPro" id="IPR033883">
    <property type="entry name" value="C2_III"/>
</dbReference>
<dbReference type="InterPro" id="IPR038765">
    <property type="entry name" value="Papain-like_cys_pep_sf"/>
</dbReference>
<dbReference type="Gene3D" id="1.10.238.10">
    <property type="entry name" value="EF-hand"/>
    <property type="match status" value="1"/>
</dbReference>
<name>A0A8C4TM66_ERPCA</name>
<dbReference type="SUPFAM" id="SSF49758">
    <property type="entry name" value="Calpain large subunit, middle domain (domain III)"/>
    <property type="match status" value="1"/>
</dbReference>
<keyword evidence="3" id="KW-0479">Metal-binding</keyword>
<evidence type="ECO:0000256" key="6">
    <source>
        <dbReference type="ARBA" id="ARBA00022837"/>
    </source>
</evidence>
<dbReference type="PROSITE" id="PS00018">
    <property type="entry name" value="EF_HAND_1"/>
    <property type="match status" value="1"/>
</dbReference>
<dbReference type="FunFam" id="2.60.120.380:FF:000011">
    <property type="entry name" value="Calpain 12"/>
    <property type="match status" value="1"/>
</dbReference>
<keyword evidence="2 8" id="KW-0645">Protease</keyword>
<dbReference type="PROSITE" id="PS50222">
    <property type="entry name" value="EF_HAND_2"/>
    <property type="match status" value="1"/>
</dbReference>
<evidence type="ECO:0000256" key="1">
    <source>
        <dbReference type="ARBA" id="ARBA00007623"/>
    </source>
</evidence>
<accession>A0A8C4TM66</accession>
<sequence>MQLPNRNNDFLFVDSTFPREGVLCGAEWKRPQEICDRPQFIIDGTSRMDVCQGKIANCWFLSAVTSLTLHKHLMDKVVPPEQGFGAGYSGKFTFRFWQYGNWQEVEVDDLLPTVDGKLLYLHSGERNEFWSALLEKAYAKLKGGYHNLHVGYPHEAMTDMTGGVTEIFHQENIPADFVRFLRQQLDRGSLVNCASSQGGFEQLSRSGILFQHAYAVTGMEQVQTPEGKVDLVRVRNPWGNTEWNGAWSDDHGEWDRISPAEQNRLQRVKLEDGEFWMSVQDFLKTFNELEACHLASSSLSDAGSNVRPWTCTMHNGRWVKGISSGGPPQAWGNFPGYSQSPVCRSYWLNPQFRLTLLEEDDDPNDTEKACSFLVSLMQKHGRRLGAPLSIGIHIYQVSPQQAYLSPADLTSSRPVLMVPNYCDRQEVVIRGQLAPGEYIIIPSTALPDQEREFLLRVFTEKGNWVNTADKASSEKSVQAVVPLLSKALPTVDAANELFTKFASAEGRCGAVQLQALLREAVQGGVLSGTAELFSVERCKTLVSQVDKHGFGQLDMEDFKDLWEKLRRWTDIFVTFDKNQSRSLDYPEIIMALQAADLQVDDFVLQLIGVRYTEPDLTVSYPAFLCFMLKLDTMIRKFQSLDQVGTGIVSLNYRQWLHLTMYS</sequence>
<dbReference type="SUPFAM" id="SSF54001">
    <property type="entry name" value="Cysteine proteinases"/>
    <property type="match status" value="1"/>
</dbReference>
<reference evidence="11" key="1">
    <citation type="submission" date="2021-06" db="EMBL/GenBank/DDBJ databases">
        <authorList>
            <consortium name="Wellcome Sanger Institute Data Sharing"/>
        </authorList>
    </citation>
    <scope>NUCLEOTIDE SEQUENCE [LARGE SCALE GENOMIC DNA]</scope>
</reference>
<dbReference type="GeneID" id="114668625"/>
<evidence type="ECO:0000259" key="9">
    <source>
        <dbReference type="PROSITE" id="PS50203"/>
    </source>
</evidence>
<evidence type="ECO:0000256" key="5">
    <source>
        <dbReference type="ARBA" id="ARBA00022807"/>
    </source>
</evidence>
<evidence type="ECO:0000313" key="12">
    <source>
        <dbReference type="Proteomes" id="UP000694620"/>
    </source>
</evidence>
<dbReference type="GO" id="GO:0004198">
    <property type="term" value="F:calcium-dependent cysteine-type endopeptidase activity"/>
    <property type="evidence" value="ECO:0007669"/>
    <property type="project" value="InterPro"/>
</dbReference>
<comment type="similarity">
    <text evidence="1">Belongs to the peptidase C2 family.</text>
</comment>
<dbReference type="InterPro" id="IPR022684">
    <property type="entry name" value="Calpain_cysteine_protease"/>
</dbReference>
<proteinExistence type="inferred from homology"/>
<dbReference type="OrthoDB" id="424753at2759"/>
<dbReference type="GO" id="GO:0005509">
    <property type="term" value="F:calcium ion binding"/>
    <property type="evidence" value="ECO:0007669"/>
    <property type="project" value="InterPro"/>
</dbReference>
<dbReference type="Gene3D" id="3.90.70.10">
    <property type="entry name" value="Cysteine proteinases"/>
    <property type="match status" value="1"/>
</dbReference>
<dbReference type="SUPFAM" id="SSF47473">
    <property type="entry name" value="EF-hand"/>
    <property type="match status" value="1"/>
</dbReference>
<keyword evidence="6" id="KW-0106">Calcium</keyword>
<dbReference type="InterPro" id="IPR022682">
    <property type="entry name" value="Calpain_domain_III"/>
</dbReference>